<evidence type="ECO:0000313" key="1">
    <source>
        <dbReference type="EMBL" id="CAI8602263.1"/>
    </source>
</evidence>
<protein>
    <submittedName>
        <fullName evidence="1">Uncharacterized protein</fullName>
    </submittedName>
</protein>
<evidence type="ECO:0000313" key="2">
    <source>
        <dbReference type="Proteomes" id="UP001157006"/>
    </source>
</evidence>
<name>A0AAV0ZZA0_VICFA</name>
<proteinExistence type="predicted"/>
<keyword evidence="2" id="KW-1185">Reference proteome</keyword>
<accession>A0AAV0ZZA0</accession>
<dbReference type="Proteomes" id="UP001157006">
    <property type="component" value="Chromosome 3"/>
</dbReference>
<sequence>MYKYLNITIHHSGEFVTKDKSVYEGGALEIDDLYRVHLSVEVFIQHTLSKSNYADETEVVLDEVSLNVIIDEAVVALEEMLNETDVREDGVRVAYLKSFAKSAQTASQKLQKGVWRNNTWDWSLWLDRSNLSEEGLREWEELLLLLIGIKPKEEVGRTLLCGGKVGMVTQSSTVIRF</sequence>
<reference evidence="1 2" key="1">
    <citation type="submission" date="2023-01" db="EMBL/GenBank/DDBJ databases">
        <authorList>
            <person name="Kreplak J."/>
        </authorList>
    </citation>
    <scope>NUCLEOTIDE SEQUENCE [LARGE SCALE GENOMIC DNA]</scope>
</reference>
<dbReference type="AlphaFoldDB" id="A0AAV0ZZA0"/>
<organism evidence="1 2">
    <name type="scientific">Vicia faba</name>
    <name type="common">Broad bean</name>
    <name type="synonym">Faba vulgaris</name>
    <dbReference type="NCBI Taxonomy" id="3906"/>
    <lineage>
        <taxon>Eukaryota</taxon>
        <taxon>Viridiplantae</taxon>
        <taxon>Streptophyta</taxon>
        <taxon>Embryophyta</taxon>
        <taxon>Tracheophyta</taxon>
        <taxon>Spermatophyta</taxon>
        <taxon>Magnoliopsida</taxon>
        <taxon>eudicotyledons</taxon>
        <taxon>Gunneridae</taxon>
        <taxon>Pentapetalae</taxon>
        <taxon>rosids</taxon>
        <taxon>fabids</taxon>
        <taxon>Fabales</taxon>
        <taxon>Fabaceae</taxon>
        <taxon>Papilionoideae</taxon>
        <taxon>50 kb inversion clade</taxon>
        <taxon>NPAAA clade</taxon>
        <taxon>Hologalegina</taxon>
        <taxon>IRL clade</taxon>
        <taxon>Fabeae</taxon>
        <taxon>Vicia</taxon>
    </lineage>
</organism>
<gene>
    <name evidence="1" type="ORF">VFH_III032240</name>
</gene>
<dbReference type="EMBL" id="OX451738">
    <property type="protein sequence ID" value="CAI8602263.1"/>
    <property type="molecule type" value="Genomic_DNA"/>
</dbReference>